<gene>
    <name evidence="1" type="ORF">E2C01_071055</name>
</gene>
<dbReference type="AlphaFoldDB" id="A0A5B7I702"/>
<evidence type="ECO:0000313" key="1">
    <source>
        <dbReference type="EMBL" id="MPC76638.1"/>
    </source>
</evidence>
<accession>A0A5B7I702</accession>
<organism evidence="1 2">
    <name type="scientific">Portunus trituberculatus</name>
    <name type="common">Swimming crab</name>
    <name type="synonym">Neptunus trituberculatus</name>
    <dbReference type="NCBI Taxonomy" id="210409"/>
    <lineage>
        <taxon>Eukaryota</taxon>
        <taxon>Metazoa</taxon>
        <taxon>Ecdysozoa</taxon>
        <taxon>Arthropoda</taxon>
        <taxon>Crustacea</taxon>
        <taxon>Multicrustacea</taxon>
        <taxon>Malacostraca</taxon>
        <taxon>Eumalacostraca</taxon>
        <taxon>Eucarida</taxon>
        <taxon>Decapoda</taxon>
        <taxon>Pleocyemata</taxon>
        <taxon>Brachyura</taxon>
        <taxon>Eubrachyura</taxon>
        <taxon>Portunoidea</taxon>
        <taxon>Portunidae</taxon>
        <taxon>Portuninae</taxon>
        <taxon>Portunus</taxon>
    </lineage>
</organism>
<name>A0A5B7I702_PORTR</name>
<reference evidence="1 2" key="1">
    <citation type="submission" date="2019-05" db="EMBL/GenBank/DDBJ databases">
        <title>Another draft genome of Portunus trituberculatus and its Hox gene families provides insights of decapod evolution.</title>
        <authorList>
            <person name="Jeong J.-H."/>
            <person name="Song I."/>
            <person name="Kim S."/>
            <person name="Choi T."/>
            <person name="Kim D."/>
            <person name="Ryu S."/>
            <person name="Kim W."/>
        </authorList>
    </citation>
    <scope>NUCLEOTIDE SEQUENCE [LARGE SCALE GENOMIC DNA]</scope>
    <source>
        <tissue evidence="1">Muscle</tissue>
    </source>
</reference>
<dbReference type="Proteomes" id="UP000324222">
    <property type="component" value="Unassembled WGS sequence"/>
</dbReference>
<sequence>MEKKKSGYFTGRDCRSVPGTRTLCRCHPLDENQLHAPGFSARLAAAAEGCVGGGGDVEGGGDGGGGGGCGCGGGRTQLLPGRVCDIEPLSLLVVLVTSRLVCGAAETTGVNYIKAYYHQVFKHGYSLRGLRPSTAV</sequence>
<comment type="caution">
    <text evidence="1">The sequence shown here is derived from an EMBL/GenBank/DDBJ whole genome shotgun (WGS) entry which is preliminary data.</text>
</comment>
<dbReference type="EMBL" id="VSRR010043826">
    <property type="protein sequence ID" value="MPC76638.1"/>
    <property type="molecule type" value="Genomic_DNA"/>
</dbReference>
<evidence type="ECO:0000313" key="2">
    <source>
        <dbReference type="Proteomes" id="UP000324222"/>
    </source>
</evidence>
<protein>
    <submittedName>
        <fullName evidence="1">Uncharacterized protein</fullName>
    </submittedName>
</protein>
<keyword evidence="2" id="KW-1185">Reference proteome</keyword>
<proteinExistence type="predicted"/>